<evidence type="ECO:0000256" key="3">
    <source>
        <dbReference type="ARBA" id="ARBA00023082"/>
    </source>
</evidence>
<gene>
    <name evidence="9" type="ORF">A5760_22955</name>
</gene>
<proteinExistence type="inferred from homology"/>
<keyword evidence="5 6" id="KW-0804">Transcription</keyword>
<dbReference type="EMBL" id="LZSX01000003">
    <property type="protein sequence ID" value="OBB89108.1"/>
    <property type="molecule type" value="Genomic_DNA"/>
</dbReference>
<dbReference type="InterPro" id="IPR036388">
    <property type="entry name" value="WH-like_DNA-bd_sf"/>
</dbReference>
<feature type="domain" description="RNA polymerase sigma factor 70 region 4 type 2" evidence="8">
    <location>
        <begin position="146"/>
        <end position="196"/>
    </location>
</feature>
<dbReference type="Gene3D" id="1.10.10.10">
    <property type="entry name" value="Winged helix-like DNA-binding domain superfamily/Winged helix DNA-binding domain"/>
    <property type="match status" value="1"/>
</dbReference>
<dbReference type="GO" id="GO:0006352">
    <property type="term" value="P:DNA-templated transcription initiation"/>
    <property type="evidence" value="ECO:0007669"/>
    <property type="project" value="InterPro"/>
</dbReference>
<dbReference type="Proteomes" id="UP000091914">
    <property type="component" value="Unassembled WGS sequence"/>
</dbReference>
<dbReference type="AlphaFoldDB" id="A0A1A0W0T4"/>
<comment type="similarity">
    <text evidence="1 6">Belongs to the sigma-70 factor family. ECF subfamily.</text>
</comment>
<evidence type="ECO:0000313" key="9">
    <source>
        <dbReference type="EMBL" id="OBB89108.1"/>
    </source>
</evidence>
<evidence type="ECO:0000259" key="8">
    <source>
        <dbReference type="Pfam" id="PF08281"/>
    </source>
</evidence>
<protein>
    <recommendedName>
        <fullName evidence="6">RNA polymerase sigma factor</fullName>
    </recommendedName>
</protein>
<evidence type="ECO:0000259" key="7">
    <source>
        <dbReference type="Pfam" id="PF04542"/>
    </source>
</evidence>
<dbReference type="InterPro" id="IPR013324">
    <property type="entry name" value="RNA_pol_sigma_r3/r4-like"/>
</dbReference>
<evidence type="ECO:0000256" key="4">
    <source>
        <dbReference type="ARBA" id="ARBA00023125"/>
    </source>
</evidence>
<dbReference type="PANTHER" id="PTHR43133:SF59">
    <property type="entry name" value="ECF RNA POLYMERASE SIGMA FACTOR SIGR"/>
    <property type="match status" value="1"/>
</dbReference>
<dbReference type="InterPro" id="IPR007627">
    <property type="entry name" value="RNA_pol_sigma70_r2"/>
</dbReference>
<sequence>MATPTMLPHSIDDRCGQAVVFRDPASNAQLAARFEREVIPLRNRLYAMALRVTRDRHDAEDLVQDTLMNAYAGFPTFREGTDLVAWLCRIMHNSWINSCRKKRRWRTEVSAGGVSDDRLALYAARSATVVRSAELTALESLPDSVIKAALMTLTEESRLAIYYADVEGMSYREIADITNVAVGTVKSRLHRGRRQLRKTLRGSRPKRLEIEHIREPGPMIDSVSLEVT</sequence>
<dbReference type="SUPFAM" id="SSF88659">
    <property type="entry name" value="Sigma3 and sigma4 domains of RNA polymerase sigma factors"/>
    <property type="match status" value="1"/>
</dbReference>
<dbReference type="PROSITE" id="PS01063">
    <property type="entry name" value="SIGMA70_ECF"/>
    <property type="match status" value="1"/>
</dbReference>
<dbReference type="GO" id="GO:0006950">
    <property type="term" value="P:response to stress"/>
    <property type="evidence" value="ECO:0007669"/>
    <property type="project" value="UniProtKB-ARBA"/>
</dbReference>
<dbReference type="InterPro" id="IPR014284">
    <property type="entry name" value="RNA_pol_sigma-70_dom"/>
</dbReference>
<dbReference type="Pfam" id="PF04542">
    <property type="entry name" value="Sigma70_r2"/>
    <property type="match status" value="1"/>
</dbReference>
<dbReference type="InterPro" id="IPR013325">
    <property type="entry name" value="RNA_pol_sigma_r2"/>
</dbReference>
<dbReference type="GO" id="GO:0003677">
    <property type="term" value="F:DNA binding"/>
    <property type="evidence" value="ECO:0007669"/>
    <property type="project" value="UniProtKB-KW"/>
</dbReference>
<keyword evidence="3 6" id="KW-0731">Sigma factor</keyword>
<keyword evidence="2 6" id="KW-0805">Transcription regulation</keyword>
<dbReference type="GO" id="GO:0016987">
    <property type="term" value="F:sigma factor activity"/>
    <property type="evidence" value="ECO:0007669"/>
    <property type="project" value="UniProtKB-KW"/>
</dbReference>
<reference evidence="9 10" key="1">
    <citation type="submission" date="2016-06" db="EMBL/GenBank/DDBJ databases">
        <authorList>
            <person name="Kjaerup R.B."/>
            <person name="Dalgaard T.S."/>
            <person name="Juul-Madsen H.R."/>
        </authorList>
    </citation>
    <scope>NUCLEOTIDE SEQUENCE [LARGE SCALE GENOMIC DNA]</scope>
    <source>
        <strain evidence="9 10">852002-51834_SCH5396731</strain>
    </source>
</reference>
<dbReference type="InterPro" id="IPR013249">
    <property type="entry name" value="RNA_pol_sigma70_r4_t2"/>
</dbReference>
<name>A0A1A0W0T4_9MYCO</name>
<dbReference type="CDD" id="cd06171">
    <property type="entry name" value="Sigma70_r4"/>
    <property type="match status" value="1"/>
</dbReference>
<accession>A0A1A0W0T4</accession>
<dbReference type="RefSeq" id="WP_064877119.1">
    <property type="nucleotide sequence ID" value="NZ_LZSX01000003.1"/>
</dbReference>
<evidence type="ECO:0000256" key="2">
    <source>
        <dbReference type="ARBA" id="ARBA00023015"/>
    </source>
</evidence>
<dbReference type="SUPFAM" id="SSF88946">
    <property type="entry name" value="Sigma2 domain of RNA polymerase sigma factors"/>
    <property type="match status" value="1"/>
</dbReference>
<dbReference type="Pfam" id="PF08281">
    <property type="entry name" value="Sigma70_r4_2"/>
    <property type="match status" value="1"/>
</dbReference>
<dbReference type="NCBIfam" id="TIGR02937">
    <property type="entry name" value="sigma70-ECF"/>
    <property type="match status" value="1"/>
</dbReference>
<dbReference type="InterPro" id="IPR039425">
    <property type="entry name" value="RNA_pol_sigma-70-like"/>
</dbReference>
<evidence type="ECO:0000313" key="10">
    <source>
        <dbReference type="Proteomes" id="UP000091914"/>
    </source>
</evidence>
<dbReference type="InterPro" id="IPR000838">
    <property type="entry name" value="RNA_pol_sigma70_ECF_CS"/>
</dbReference>
<organism evidence="9 10">
    <name type="scientific">Mycobacterium colombiense</name>
    <dbReference type="NCBI Taxonomy" id="339268"/>
    <lineage>
        <taxon>Bacteria</taxon>
        <taxon>Bacillati</taxon>
        <taxon>Actinomycetota</taxon>
        <taxon>Actinomycetes</taxon>
        <taxon>Mycobacteriales</taxon>
        <taxon>Mycobacteriaceae</taxon>
        <taxon>Mycobacterium</taxon>
        <taxon>Mycobacterium avium complex (MAC)</taxon>
    </lineage>
</organism>
<evidence type="ECO:0000256" key="1">
    <source>
        <dbReference type="ARBA" id="ARBA00010641"/>
    </source>
</evidence>
<dbReference type="PANTHER" id="PTHR43133">
    <property type="entry name" value="RNA POLYMERASE ECF-TYPE SIGMA FACTO"/>
    <property type="match status" value="1"/>
</dbReference>
<comment type="caution">
    <text evidence="9">The sequence shown here is derived from an EMBL/GenBank/DDBJ whole genome shotgun (WGS) entry which is preliminary data.</text>
</comment>
<dbReference type="Gene3D" id="1.10.1740.10">
    <property type="match status" value="1"/>
</dbReference>
<keyword evidence="4 6" id="KW-0238">DNA-binding</keyword>
<feature type="domain" description="RNA polymerase sigma-70 region 2" evidence="7">
    <location>
        <begin position="42"/>
        <end position="104"/>
    </location>
</feature>
<evidence type="ECO:0000256" key="5">
    <source>
        <dbReference type="ARBA" id="ARBA00023163"/>
    </source>
</evidence>
<evidence type="ECO:0000256" key="6">
    <source>
        <dbReference type="RuleBase" id="RU000716"/>
    </source>
</evidence>